<dbReference type="SUPFAM" id="SSF51197">
    <property type="entry name" value="Clavaminate synthase-like"/>
    <property type="match status" value="1"/>
</dbReference>
<sequence length="167" mass="18916">MALEIRPLSNALGAEVLGGDFAKPLENGDIRELNGAFLQYHLLCLRGDRLSPTEFYRVASYFGTPFTETTRKNWVGDVPEISRLESTYKTEDARPKDPKLNRRSGWHTDHSFKEVPPKATLLHGHEIPSSAGHTRFCNTRKAYEDLATPMKNQLEGLMAVHSYDTKR</sequence>
<dbReference type="InterPro" id="IPR003819">
    <property type="entry name" value="TauD/TfdA-like"/>
</dbReference>
<evidence type="ECO:0000256" key="2">
    <source>
        <dbReference type="ARBA" id="ARBA00022723"/>
    </source>
</evidence>
<evidence type="ECO:0000313" key="8">
    <source>
        <dbReference type="EMBL" id="SVD75165.1"/>
    </source>
</evidence>
<name>A0A382XWY1_9ZZZZ</name>
<dbReference type="GO" id="GO:0000908">
    <property type="term" value="F:taurine dioxygenase activity"/>
    <property type="evidence" value="ECO:0007669"/>
    <property type="project" value="TreeGrafter"/>
</dbReference>
<reference evidence="8" key="1">
    <citation type="submission" date="2018-05" db="EMBL/GenBank/DDBJ databases">
        <authorList>
            <person name="Lanie J.A."/>
            <person name="Ng W.-L."/>
            <person name="Kazmierczak K.M."/>
            <person name="Andrzejewski T.M."/>
            <person name="Davidsen T.M."/>
            <person name="Wayne K.J."/>
            <person name="Tettelin H."/>
            <person name="Glass J.I."/>
            <person name="Rusch D."/>
            <person name="Podicherti R."/>
            <person name="Tsui H.-C.T."/>
            <person name="Winkler M.E."/>
        </authorList>
    </citation>
    <scope>NUCLEOTIDE SEQUENCE</scope>
</reference>
<dbReference type="InterPro" id="IPR042098">
    <property type="entry name" value="TauD-like_sf"/>
</dbReference>
<dbReference type="Gene3D" id="3.60.130.10">
    <property type="entry name" value="Clavaminate synthase-like"/>
    <property type="match status" value="1"/>
</dbReference>
<evidence type="ECO:0000256" key="5">
    <source>
        <dbReference type="ARBA" id="ARBA00023004"/>
    </source>
</evidence>
<keyword evidence="4" id="KW-0560">Oxidoreductase</keyword>
<dbReference type="GO" id="GO:0046872">
    <property type="term" value="F:metal ion binding"/>
    <property type="evidence" value="ECO:0007669"/>
    <property type="project" value="UniProtKB-KW"/>
</dbReference>
<dbReference type="PANTHER" id="PTHR30468">
    <property type="entry name" value="ALPHA-KETOGLUTARATE-DEPENDENT SULFONATE DIOXYGENASE"/>
    <property type="match status" value="1"/>
</dbReference>
<evidence type="ECO:0000259" key="7">
    <source>
        <dbReference type="Pfam" id="PF02668"/>
    </source>
</evidence>
<comment type="similarity">
    <text evidence="1">Belongs to the TfdA dioxygenase family.</text>
</comment>
<evidence type="ECO:0000256" key="6">
    <source>
        <dbReference type="SAM" id="MobiDB-lite"/>
    </source>
</evidence>
<keyword evidence="2" id="KW-0479">Metal-binding</keyword>
<dbReference type="GO" id="GO:0005737">
    <property type="term" value="C:cytoplasm"/>
    <property type="evidence" value="ECO:0007669"/>
    <property type="project" value="TreeGrafter"/>
</dbReference>
<dbReference type="Pfam" id="PF02668">
    <property type="entry name" value="TauD"/>
    <property type="match status" value="1"/>
</dbReference>
<evidence type="ECO:0000256" key="1">
    <source>
        <dbReference type="ARBA" id="ARBA00005896"/>
    </source>
</evidence>
<dbReference type="EMBL" id="UINC01170895">
    <property type="protein sequence ID" value="SVD75165.1"/>
    <property type="molecule type" value="Genomic_DNA"/>
</dbReference>
<feature type="domain" description="TauD/TfdA-like" evidence="7">
    <location>
        <begin position="4"/>
        <end position="166"/>
    </location>
</feature>
<organism evidence="8">
    <name type="scientific">marine metagenome</name>
    <dbReference type="NCBI Taxonomy" id="408172"/>
    <lineage>
        <taxon>unclassified sequences</taxon>
        <taxon>metagenomes</taxon>
        <taxon>ecological metagenomes</taxon>
    </lineage>
</organism>
<evidence type="ECO:0000256" key="3">
    <source>
        <dbReference type="ARBA" id="ARBA00022964"/>
    </source>
</evidence>
<dbReference type="GO" id="GO:0006790">
    <property type="term" value="P:sulfur compound metabolic process"/>
    <property type="evidence" value="ECO:0007669"/>
    <property type="project" value="TreeGrafter"/>
</dbReference>
<evidence type="ECO:0000256" key="4">
    <source>
        <dbReference type="ARBA" id="ARBA00023002"/>
    </source>
</evidence>
<feature type="region of interest" description="Disordered" evidence="6">
    <location>
        <begin position="89"/>
        <end position="109"/>
    </location>
</feature>
<feature type="non-terminal residue" evidence="8">
    <location>
        <position position="167"/>
    </location>
</feature>
<dbReference type="AlphaFoldDB" id="A0A382XWY1"/>
<dbReference type="PANTHER" id="PTHR30468:SF1">
    <property type="entry name" value="ALPHA-KETOGLUTARATE-DEPENDENT SULFONATE DIOXYGENASE"/>
    <property type="match status" value="1"/>
</dbReference>
<keyword evidence="3" id="KW-0223">Dioxygenase</keyword>
<proteinExistence type="inferred from homology"/>
<keyword evidence="5" id="KW-0408">Iron</keyword>
<protein>
    <recommendedName>
        <fullName evidence="7">TauD/TfdA-like domain-containing protein</fullName>
    </recommendedName>
</protein>
<dbReference type="InterPro" id="IPR051323">
    <property type="entry name" value="AtsK-like"/>
</dbReference>
<gene>
    <name evidence="8" type="ORF">METZ01_LOCUS428019</name>
</gene>
<accession>A0A382XWY1</accession>